<comment type="similarity">
    <text evidence="2">Belongs to the pectinesterase family.</text>
</comment>
<evidence type="ECO:0000313" key="8">
    <source>
        <dbReference type="EMBL" id="KAK2074151.1"/>
    </source>
</evidence>
<dbReference type="InterPro" id="IPR011050">
    <property type="entry name" value="Pectin_lyase_fold/virulence"/>
</dbReference>
<evidence type="ECO:0000256" key="3">
    <source>
        <dbReference type="ARBA" id="ARBA00013229"/>
    </source>
</evidence>
<gene>
    <name evidence="8" type="ORF">P8C59_008380</name>
</gene>
<dbReference type="Pfam" id="PF01095">
    <property type="entry name" value="Pectinesterase"/>
    <property type="match status" value="1"/>
</dbReference>
<evidence type="ECO:0000256" key="6">
    <source>
        <dbReference type="SAM" id="SignalP"/>
    </source>
</evidence>
<proteinExistence type="inferred from homology"/>
<protein>
    <recommendedName>
        <fullName evidence="3">pectinesterase</fullName>
        <ecNumber evidence="3">3.1.1.11</ecNumber>
    </recommendedName>
</protein>
<dbReference type="EC" id="3.1.1.11" evidence="3"/>
<evidence type="ECO:0000256" key="4">
    <source>
        <dbReference type="ARBA" id="ARBA00022801"/>
    </source>
</evidence>
<dbReference type="GO" id="GO:0042545">
    <property type="term" value="P:cell wall modification"/>
    <property type="evidence" value="ECO:0007669"/>
    <property type="project" value="InterPro"/>
</dbReference>
<feature type="signal peptide" evidence="6">
    <location>
        <begin position="1"/>
        <end position="16"/>
    </location>
</feature>
<evidence type="ECO:0000256" key="2">
    <source>
        <dbReference type="ARBA" id="ARBA00008891"/>
    </source>
</evidence>
<dbReference type="InterPro" id="IPR000070">
    <property type="entry name" value="Pectinesterase_cat"/>
</dbReference>
<organism evidence="8 9">
    <name type="scientific">Phyllachora maydis</name>
    <dbReference type="NCBI Taxonomy" id="1825666"/>
    <lineage>
        <taxon>Eukaryota</taxon>
        <taxon>Fungi</taxon>
        <taxon>Dikarya</taxon>
        <taxon>Ascomycota</taxon>
        <taxon>Pezizomycotina</taxon>
        <taxon>Sordariomycetes</taxon>
        <taxon>Sordariomycetidae</taxon>
        <taxon>Phyllachorales</taxon>
        <taxon>Phyllachoraceae</taxon>
        <taxon>Phyllachora</taxon>
    </lineage>
</organism>
<keyword evidence="6" id="KW-0732">Signal</keyword>
<dbReference type="GO" id="GO:0030599">
    <property type="term" value="F:pectinesterase activity"/>
    <property type="evidence" value="ECO:0007669"/>
    <property type="project" value="UniProtKB-EC"/>
</dbReference>
<evidence type="ECO:0000256" key="5">
    <source>
        <dbReference type="ARBA" id="ARBA00023085"/>
    </source>
</evidence>
<feature type="domain" description="Pectinesterase catalytic" evidence="7">
    <location>
        <begin position="35"/>
        <end position="312"/>
    </location>
</feature>
<comment type="pathway">
    <text evidence="1">Glycan metabolism; pectin degradation; 2-dehydro-3-deoxy-D-gluconate from pectin: step 1/5.</text>
</comment>
<feature type="chain" id="PRO_5042064023" description="pectinesterase" evidence="6">
    <location>
        <begin position="17"/>
        <end position="344"/>
    </location>
</feature>
<dbReference type="SUPFAM" id="SSF51126">
    <property type="entry name" value="Pectin lyase-like"/>
    <property type="match status" value="1"/>
</dbReference>
<keyword evidence="5" id="KW-0063">Aspartyl esterase</keyword>
<keyword evidence="4" id="KW-0378">Hydrolase</keyword>
<name>A0AAD9IAB6_9PEZI</name>
<dbReference type="Proteomes" id="UP001217918">
    <property type="component" value="Unassembled WGS sequence"/>
</dbReference>
<keyword evidence="9" id="KW-1185">Reference proteome</keyword>
<reference evidence="8" key="1">
    <citation type="journal article" date="2023" name="Mol. Plant Microbe Interact.">
        <title>Elucidating the Obligate Nature and Biological Capacity of an Invasive Fungal Corn Pathogen.</title>
        <authorList>
            <person name="MacCready J.S."/>
            <person name="Roggenkamp E.M."/>
            <person name="Gdanetz K."/>
            <person name="Chilvers M.I."/>
        </authorList>
    </citation>
    <scope>NUCLEOTIDE SEQUENCE</scope>
    <source>
        <strain evidence="8">PM02</strain>
    </source>
</reference>
<dbReference type="GO" id="GO:0045490">
    <property type="term" value="P:pectin catabolic process"/>
    <property type="evidence" value="ECO:0007669"/>
    <property type="project" value="TreeGrafter"/>
</dbReference>
<dbReference type="PANTHER" id="PTHR31321:SF127">
    <property type="entry name" value="PECTINESTERASE"/>
    <property type="match status" value="1"/>
</dbReference>
<comment type="caution">
    <text evidence="8">The sequence shown here is derived from an EMBL/GenBank/DDBJ whole genome shotgun (WGS) entry which is preliminary data.</text>
</comment>
<evidence type="ECO:0000313" key="9">
    <source>
        <dbReference type="Proteomes" id="UP001217918"/>
    </source>
</evidence>
<dbReference type="AlphaFoldDB" id="A0AAD9IAB6"/>
<evidence type="ECO:0000259" key="7">
    <source>
        <dbReference type="Pfam" id="PF01095"/>
    </source>
</evidence>
<sequence>MWSFALLGVLVTCVSARAILDAPPTRQSPPQGATTVCQDGCTFKKIQSAIDSLQDSASADHTVFIFPGTYTEQVTIPAMKGKLTIAGWTSNTLSADANTVTIQSGAFEARNPSVSSPTADESTATVINRAARSALYNLNIRNTHGGDEQAVALAALNDRQGYYGLGVFGRSNTLLAQTGAQLYARCTIQGVNDFIYGQHARVLISQAAVAVAGTGGGSITASGRADSADPGMMVLDRCSVQAAAGSNVASQSVFLGQPWGPWARVTVQKSELGGLIAPAGWTSWSQGGSNTQHAAFDEVDNTGPGASGYRAVFASRLAVAVTPEAVLGGDYKDWTDQYYYSPGS</sequence>
<dbReference type="InterPro" id="IPR012334">
    <property type="entry name" value="Pectin_lyas_fold"/>
</dbReference>
<dbReference type="PANTHER" id="PTHR31321">
    <property type="entry name" value="ACYL-COA THIOESTER HYDROLASE YBHC-RELATED"/>
    <property type="match status" value="1"/>
</dbReference>
<evidence type="ECO:0000256" key="1">
    <source>
        <dbReference type="ARBA" id="ARBA00005184"/>
    </source>
</evidence>
<dbReference type="EMBL" id="JAQQPM010000007">
    <property type="protein sequence ID" value="KAK2074151.1"/>
    <property type="molecule type" value="Genomic_DNA"/>
</dbReference>
<dbReference type="Gene3D" id="2.160.20.10">
    <property type="entry name" value="Single-stranded right-handed beta-helix, Pectin lyase-like"/>
    <property type="match status" value="1"/>
</dbReference>
<accession>A0AAD9IAB6</accession>